<evidence type="ECO:0000313" key="1">
    <source>
        <dbReference type="EMBL" id="AUG59050.1"/>
    </source>
</evidence>
<sequence>MVKVVKKAHFTTNDKMCQFKLNKAILAMTSDIKKRYNRIAVVGIGSDRATGDSFGPLVGHMLSKYRVYDFDVYGTISDPVHAKNIEETIKSIDHSNTLVIAVDASVGSPEHIGHIVLSNQPIKPGNGVGKNLPPVGDISISAVVAVAGFLPLIMLQNTSLGMVYKMAEITANSIRHVLYKQQLEPVRRNKINLHIQT</sequence>
<dbReference type="Proteomes" id="UP000239720">
    <property type="component" value="Unassembled WGS sequence"/>
</dbReference>
<keyword evidence="1" id="KW-0645">Protease</keyword>
<keyword evidence="1" id="KW-0378">Hydrolase</keyword>
<dbReference type="SUPFAM" id="SSF53163">
    <property type="entry name" value="HybD-like"/>
    <property type="match status" value="1"/>
</dbReference>
<dbReference type="EMBL" id="NEMB01000003">
    <property type="protein sequence ID" value="PQQ65871.1"/>
    <property type="molecule type" value="Genomic_DNA"/>
</dbReference>
<dbReference type="InterPro" id="IPR009665">
    <property type="entry name" value="YyaC"/>
</dbReference>
<dbReference type="EMBL" id="CP025197">
    <property type="protein sequence ID" value="AUG59050.1"/>
    <property type="molecule type" value="Genomic_DNA"/>
</dbReference>
<reference evidence="1 3" key="1">
    <citation type="submission" date="2017-12" db="EMBL/GenBank/DDBJ databases">
        <title>Complete genome sequence of Herbivorax saccincola GGR1, a novel Cellulosome-producing hydrolytic bacterium in a thermophilic biogas plant, established by Illumina and Nanopore MinION sequencing.</title>
        <authorList>
            <person name="Pechtl A."/>
            <person name="Ruckert C."/>
            <person name="Koeck D.E."/>
            <person name="Maus I."/>
            <person name="Winkler A."/>
            <person name="Kalinowski J."/>
            <person name="Puhler A."/>
            <person name="Schwarz W.W."/>
            <person name="Zverlov V.V."/>
            <person name="Schluter A."/>
            <person name="Liebl W."/>
        </authorList>
    </citation>
    <scope>NUCLEOTIDE SEQUENCE [LARGE SCALE GENOMIC DNA]</scope>
    <source>
        <strain evidence="1">GGR1</strain>
        <strain evidence="3">SR1</strain>
    </source>
</reference>
<gene>
    <name evidence="2" type="ORF">B9R14_03200</name>
    <name evidence="1" type="ORF">HVS_16055</name>
</gene>
<dbReference type="Proteomes" id="UP000233534">
    <property type="component" value="Chromosome"/>
</dbReference>
<keyword evidence="3" id="KW-1185">Reference proteome</keyword>
<dbReference type="RefSeq" id="WP_101303858.1">
    <property type="nucleotide sequence ID" value="NZ_CP025197.1"/>
</dbReference>
<proteinExistence type="predicted"/>
<accession>A0A2K9EU37</accession>
<name>A0A2K9EU37_9FIRM</name>
<evidence type="ECO:0000313" key="4">
    <source>
        <dbReference type="Proteomes" id="UP000239720"/>
    </source>
</evidence>
<dbReference type="KEGG" id="hsc:HVS_16055"/>
<protein>
    <submittedName>
        <fullName evidence="1">Germination protease</fullName>
    </submittedName>
    <submittedName>
        <fullName evidence="2">Spore protease YyaC</fullName>
    </submittedName>
</protein>
<dbReference type="GO" id="GO:0006508">
    <property type="term" value="P:proteolysis"/>
    <property type="evidence" value="ECO:0007669"/>
    <property type="project" value="UniProtKB-KW"/>
</dbReference>
<dbReference type="Pfam" id="PF06866">
    <property type="entry name" value="DUF1256"/>
    <property type="match status" value="1"/>
</dbReference>
<dbReference type="NCBIfam" id="TIGR02841">
    <property type="entry name" value="spore_YyaC"/>
    <property type="match status" value="1"/>
</dbReference>
<dbReference type="AlphaFoldDB" id="A0A2K9EU37"/>
<dbReference type="InterPro" id="IPR023430">
    <property type="entry name" value="Pept_HybD-like_dom_sf"/>
</dbReference>
<evidence type="ECO:0000313" key="2">
    <source>
        <dbReference type="EMBL" id="PQQ65871.1"/>
    </source>
</evidence>
<evidence type="ECO:0000313" key="3">
    <source>
        <dbReference type="Proteomes" id="UP000233534"/>
    </source>
</evidence>
<dbReference type="GO" id="GO:0008233">
    <property type="term" value="F:peptidase activity"/>
    <property type="evidence" value="ECO:0007669"/>
    <property type="project" value="UniProtKB-KW"/>
</dbReference>
<reference evidence="2 4" key="2">
    <citation type="journal article" date="2018" name="Syst. Appl. Microbiol.">
        <title>Characterization and high-quality draft genome sequence of Herbivorax saccincola A7, an anaerobic, alkaliphilic, thermophilic, cellulolytic, and xylanolytic bacterium.</title>
        <authorList>
            <person name="Aikawa S."/>
            <person name="Baramee S."/>
            <person name="Sermsathanaswadi J."/>
            <person name="Thianheng P."/>
            <person name="Tachaapaikoon C."/>
            <person name="Shikata A."/>
            <person name="Waeonukul R."/>
            <person name="Pason P."/>
            <person name="Ratanakhanokchai K."/>
            <person name="Kosugi A."/>
        </authorList>
    </citation>
    <scope>NUCLEOTIDE SEQUENCE [LARGE SCALE GENOMIC DNA]</scope>
    <source>
        <strain evidence="2 4">A7</strain>
    </source>
</reference>
<organism evidence="1 3">
    <name type="scientific">Acetivibrio saccincola</name>
    <dbReference type="NCBI Taxonomy" id="1677857"/>
    <lineage>
        <taxon>Bacteria</taxon>
        <taxon>Bacillati</taxon>
        <taxon>Bacillota</taxon>
        <taxon>Clostridia</taxon>
        <taxon>Eubacteriales</taxon>
        <taxon>Oscillospiraceae</taxon>
        <taxon>Acetivibrio</taxon>
    </lineage>
</organism>
<dbReference type="OrthoDB" id="9815953at2"/>